<evidence type="ECO:0000313" key="2">
    <source>
        <dbReference type="Proteomes" id="UP000287746"/>
    </source>
</evidence>
<proteinExistence type="predicted"/>
<dbReference type="Proteomes" id="UP000287746">
    <property type="component" value="Unassembled WGS sequence"/>
</dbReference>
<dbReference type="RefSeq" id="WP_126003582.1">
    <property type="nucleotide sequence ID" value="NZ_QQYZ01000002.1"/>
</dbReference>
<reference evidence="1 2" key="1">
    <citation type="submission" date="2018-07" db="EMBL/GenBank/DDBJ databases">
        <title>Genomic and Epidemiologic Investigation of an Indolent Hospital Outbreak.</title>
        <authorList>
            <person name="Johnson R.C."/>
            <person name="Deming C."/>
            <person name="Conlan S."/>
            <person name="Zellmer C.J."/>
            <person name="Michelin A.V."/>
            <person name="Lee-Lin S."/>
            <person name="Thomas P.J."/>
            <person name="Park M."/>
            <person name="Weingarten R.A."/>
            <person name="Less J."/>
            <person name="Dekker J.P."/>
            <person name="Frank K.M."/>
            <person name="Musser K.A."/>
            <person name="Mcquiston J.R."/>
            <person name="Henderson D.K."/>
            <person name="Lau A.F."/>
            <person name="Palmore T.N."/>
            <person name="Segre J.A."/>
        </authorList>
    </citation>
    <scope>NUCLEOTIDE SEQUENCE [LARGE SCALE GENOMIC DNA]</scope>
    <source>
        <strain evidence="1 2">SK-CDC1_0717</strain>
    </source>
</reference>
<name>A0A430G8C6_9SPHN</name>
<dbReference type="AlphaFoldDB" id="A0A430G8C6"/>
<protein>
    <submittedName>
        <fullName evidence="1">Uncharacterized protein</fullName>
    </submittedName>
</protein>
<organism evidence="1 2">
    <name type="scientific">Sphingomonas koreensis</name>
    <dbReference type="NCBI Taxonomy" id="93064"/>
    <lineage>
        <taxon>Bacteria</taxon>
        <taxon>Pseudomonadati</taxon>
        <taxon>Pseudomonadota</taxon>
        <taxon>Alphaproteobacteria</taxon>
        <taxon>Sphingomonadales</taxon>
        <taxon>Sphingomonadaceae</taxon>
        <taxon>Sphingomonas</taxon>
    </lineage>
</organism>
<sequence>MTGGFDLRHDEVGAFINLKAFSDHMPFWKAGAILPKYQEIRRSAPHLFHSGDPSAARPIFITHRWDDRGHPDPTGWQLRALLNLGRHYNYQNPDICFWYDYMSLPQKRRTAADRKLFQRGLSNIRRTVGRCANISLISRTGLSHEDDLAAMLERGWILFELYIARRNMKASLPVFERSGGTLEHGRMNYYGWDDIVPELSTMVAPDSREAIHQWFLSKGITCTNGSDLAYLAALLQEELSRYDSDLPPPGIEFDQPVDFSAGQIARYAFVNGSNLSHRFPNLFIEDLTCYQTGSGEARWRGVARKRPAVPALDLWLAVAQDEAKARMVAAATGRSPMYPGLHFAFRKAATGGLEMLVTLTP</sequence>
<accession>A0A430G8C6</accession>
<dbReference type="EMBL" id="QQYZ01000002">
    <property type="protein sequence ID" value="RSY89698.1"/>
    <property type="molecule type" value="Genomic_DNA"/>
</dbReference>
<gene>
    <name evidence="1" type="ORF">DAH66_03375</name>
</gene>
<evidence type="ECO:0000313" key="1">
    <source>
        <dbReference type="EMBL" id="RSY89698.1"/>
    </source>
</evidence>
<comment type="caution">
    <text evidence="1">The sequence shown here is derived from an EMBL/GenBank/DDBJ whole genome shotgun (WGS) entry which is preliminary data.</text>
</comment>